<dbReference type="InterPro" id="IPR012914">
    <property type="entry name" value="PucR_dom"/>
</dbReference>
<dbReference type="Pfam" id="PF07905">
    <property type="entry name" value="PucR"/>
    <property type="match status" value="1"/>
</dbReference>
<dbReference type="Gene3D" id="1.10.10.2840">
    <property type="entry name" value="PucR C-terminal helix-turn-helix domain"/>
    <property type="match status" value="1"/>
</dbReference>
<evidence type="ECO:0000259" key="4">
    <source>
        <dbReference type="Pfam" id="PF17853"/>
    </source>
</evidence>
<sequence length="553" mass="62338">MMLKDLMNVPVLASARVIAGANGLTREVQSVNIMDAPDIIQYLKPGELLLTTAYIVKDDPHALRMLISNMSQVGCAGIAIKTKRFLSEVPHPAIQIADELHFPIIELPLNHTLGEVLYDSVSFLLEKRTDELKYSLESHQNFANLVLQGQGIPEIINSLSQLLGAPVLLLDPSLNSIATSAHFNVVPYSEAVGPLKELMSAYSPNEPTRNLRLLEPDHLPFRQLVIHPIQTVQFQGYLIAFSDEDKKNPLPKLAVEQAVNVIRFELLKKQAVKERSRRYKSEFLSDLVEGFFTSELEVLHRGKKYGLTDRCLSFCIAVKRDPIPAKNRGPQEDKGVAESDVFYEVIKREIKSAGLSFAIFNKNDALILVVSLPKSESKGHEMPANLEERLKEAILRIERVSGIAVSLGVGKPVVKLLDCPVTYKEAVEALQYGYRSKRSRFVQFYSGKELIDLFRLVPEEELLNFYENTFVGLEGLEKKEKHELLKTLLVYLDNHGQIADTAKQLYIHRNTVVYRLNKLQQLTGREFDVPGDSLRFRIAFLIEPLLKITSMSP</sequence>
<accession>A0ABV1KZE7</accession>
<dbReference type="InterPro" id="IPR041522">
    <property type="entry name" value="CdaR_GGDEF"/>
</dbReference>
<dbReference type="EMBL" id="JASKHM010000015">
    <property type="protein sequence ID" value="MEQ4485397.1"/>
    <property type="molecule type" value="Genomic_DNA"/>
</dbReference>
<evidence type="ECO:0000259" key="3">
    <source>
        <dbReference type="Pfam" id="PF13556"/>
    </source>
</evidence>
<gene>
    <name evidence="5" type="ORF">QJS35_23715</name>
</gene>
<dbReference type="InterPro" id="IPR025736">
    <property type="entry name" value="PucR_C-HTH_dom"/>
</dbReference>
<dbReference type="Pfam" id="PF17853">
    <property type="entry name" value="GGDEF_2"/>
    <property type="match status" value="1"/>
</dbReference>
<dbReference type="Pfam" id="PF13556">
    <property type="entry name" value="HTH_30"/>
    <property type="match status" value="1"/>
</dbReference>
<comment type="similarity">
    <text evidence="1">Belongs to the CdaR family.</text>
</comment>
<dbReference type="Proteomes" id="UP001493487">
    <property type="component" value="Unassembled WGS sequence"/>
</dbReference>
<protein>
    <submittedName>
        <fullName evidence="5">PucR family transcriptional regulator ligand-binding domain-containing protein</fullName>
    </submittedName>
</protein>
<feature type="domain" description="CdaR GGDEF-like" evidence="4">
    <location>
        <begin position="294"/>
        <end position="431"/>
    </location>
</feature>
<evidence type="ECO:0000256" key="1">
    <source>
        <dbReference type="ARBA" id="ARBA00006754"/>
    </source>
</evidence>
<name>A0ABV1KZE7_9BACL</name>
<proteinExistence type="inferred from homology"/>
<organism evidence="5 6">
    <name type="scientific">Cohnella silvisoli</name>
    <dbReference type="NCBI Taxonomy" id="2873699"/>
    <lineage>
        <taxon>Bacteria</taxon>
        <taxon>Bacillati</taxon>
        <taxon>Bacillota</taxon>
        <taxon>Bacilli</taxon>
        <taxon>Bacillales</taxon>
        <taxon>Paenibacillaceae</taxon>
        <taxon>Cohnella</taxon>
    </lineage>
</organism>
<dbReference type="RefSeq" id="WP_232187713.1">
    <property type="nucleotide sequence ID" value="NZ_JAIOAP010000014.1"/>
</dbReference>
<reference evidence="5 6" key="1">
    <citation type="journal article" date="2023" name="Genome Announc.">
        <title>Pan-Genome Analyses of the Genus Cohnella and Proposal of the Novel Species Cohnella silvisoli sp. nov., Isolated from Forest Soil.</title>
        <authorList>
            <person name="Wang C."/>
            <person name="Mao L."/>
            <person name="Bao G."/>
            <person name="Zhu H."/>
        </authorList>
    </citation>
    <scope>NUCLEOTIDE SEQUENCE [LARGE SCALE GENOMIC DNA]</scope>
    <source>
        <strain evidence="5 6">NL03-T5-1</strain>
    </source>
</reference>
<feature type="domain" description="PucR C-terminal helix-turn-helix" evidence="3">
    <location>
        <begin position="484"/>
        <end position="542"/>
    </location>
</feature>
<dbReference type="InterPro" id="IPR042070">
    <property type="entry name" value="PucR_C-HTH_sf"/>
</dbReference>
<dbReference type="PANTHER" id="PTHR33744">
    <property type="entry name" value="CARBOHYDRATE DIACID REGULATOR"/>
    <property type="match status" value="1"/>
</dbReference>
<comment type="caution">
    <text evidence="5">The sequence shown here is derived from an EMBL/GenBank/DDBJ whole genome shotgun (WGS) entry which is preliminary data.</text>
</comment>
<evidence type="ECO:0000313" key="6">
    <source>
        <dbReference type="Proteomes" id="UP001493487"/>
    </source>
</evidence>
<keyword evidence="6" id="KW-1185">Reference proteome</keyword>
<evidence type="ECO:0000259" key="2">
    <source>
        <dbReference type="Pfam" id="PF07905"/>
    </source>
</evidence>
<evidence type="ECO:0000313" key="5">
    <source>
        <dbReference type="EMBL" id="MEQ4485397.1"/>
    </source>
</evidence>
<dbReference type="PANTHER" id="PTHR33744:SF1">
    <property type="entry name" value="DNA-BINDING TRANSCRIPTIONAL ACTIVATOR ADER"/>
    <property type="match status" value="1"/>
</dbReference>
<feature type="domain" description="Purine catabolism PurC-like" evidence="2">
    <location>
        <begin position="5"/>
        <end position="119"/>
    </location>
</feature>
<dbReference type="InterPro" id="IPR051448">
    <property type="entry name" value="CdaR-like_regulators"/>
</dbReference>